<name>A0ABV0F1S5_9ENTE</name>
<feature type="transmembrane region" description="Helical" evidence="1">
    <location>
        <begin position="34"/>
        <end position="54"/>
    </location>
</feature>
<dbReference type="Proteomes" id="UP001429357">
    <property type="component" value="Unassembled WGS sequence"/>
</dbReference>
<comment type="caution">
    <text evidence="2">The sequence shown here is derived from an EMBL/GenBank/DDBJ whole genome shotgun (WGS) entry which is preliminary data.</text>
</comment>
<evidence type="ECO:0000313" key="3">
    <source>
        <dbReference type="Proteomes" id="UP001429357"/>
    </source>
</evidence>
<reference evidence="3" key="1">
    <citation type="submission" date="2016-06" db="EMBL/GenBank/DDBJ databases">
        <title>Four novel species of enterococci isolated from chicken manure.</title>
        <authorList>
            <person name="Van Tyne D."/>
        </authorList>
    </citation>
    <scope>NUCLEOTIDE SEQUENCE [LARGE SCALE GENOMIC DNA]</scope>
    <source>
        <strain evidence="3">JM9A</strain>
    </source>
</reference>
<keyword evidence="1" id="KW-0812">Transmembrane</keyword>
<dbReference type="EMBL" id="MAEI02000001">
    <property type="protein sequence ID" value="MEO1781942.1"/>
    <property type="molecule type" value="Genomic_DNA"/>
</dbReference>
<proteinExistence type="predicted"/>
<keyword evidence="3" id="KW-1185">Reference proteome</keyword>
<evidence type="ECO:0000313" key="2">
    <source>
        <dbReference type="EMBL" id="MEO1781942.1"/>
    </source>
</evidence>
<protein>
    <submittedName>
        <fullName evidence="2">Uncharacterized protein</fullName>
    </submittedName>
</protein>
<dbReference type="RefSeq" id="WP_204686902.1">
    <property type="nucleotide sequence ID" value="NZ_JBMRGR010000010.1"/>
</dbReference>
<accession>A0ABV0F1S5</accession>
<keyword evidence="1" id="KW-1133">Transmembrane helix</keyword>
<reference evidence="2 3" key="2">
    <citation type="submission" date="2024-02" db="EMBL/GenBank/DDBJ databases">
        <title>The Genome Sequence of Enterococcus diestrammenae JM9A.</title>
        <authorList>
            <person name="Earl A."/>
            <person name="Manson A."/>
            <person name="Gilmore M."/>
            <person name="Sanders J."/>
            <person name="Shea T."/>
            <person name="Howe W."/>
            <person name="Livny J."/>
            <person name="Cuomo C."/>
            <person name="Neafsey D."/>
            <person name="Birren B."/>
        </authorList>
    </citation>
    <scope>NUCLEOTIDE SEQUENCE [LARGE SCALE GENOMIC DNA]</scope>
    <source>
        <strain evidence="2 3">JM9A</strain>
    </source>
</reference>
<organism evidence="2 3">
    <name type="scientific">Enterococcus diestrammenae</name>
    <dbReference type="NCBI Taxonomy" id="1155073"/>
    <lineage>
        <taxon>Bacteria</taxon>
        <taxon>Bacillati</taxon>
        <taxon>Bacillota</taxon>
        <taxon>Bacilli</taxon>
        <taxon>Lactobacillales</taxon>
        <taxon>Enterococcaceae</taxon>
        <taxon>Enterococcus</taxon>
    </lineage>
</organism>
<evidence type="ECO:0000256" key="1">
    <source>
        <dbReference type="SAM" id="Phobius"/>
    </source>
</evidence>
<sequence length="191" mass="21881">MERFTQLGAAIKQGAVAIYNDLEKWFSANQRRGILTFVGIIGCVALFSLSMVVAQAHIRQSEYEEIIHPQVTGTRIKPLDYDQEDDFIAKKKAVSVMFAPPHGDQRNKVDAILAGQNDDLNRDFYYYPLVYNTVNIGKKYGIDPTKITFVFFEKGVEKNRLEFSKLEEPETALIPELNRLSMWNIKTIDEK</sequence>
<keyword evidence="1" id="KW-0472">Membrane</keyword>
<gene>
    <name evidence="2" type="ORF">BAU18_001535</name>
</gene>